<organism evidence="2 3">
    <name type="scientific">Pochonia chlamydosporia 170</name>
    <dbReference type="NCBI Taxonomy" id="1380566"/>
    <lineage>
        <taxon>Eukaryota</taxon>
        <taxon>Fungi</taxon>
        <taxon>Dikarya</taxon>
        <taxon>Ascomycota</taxon>
        <taxon>Pezizomycotina</taxon>
        <taxon>Sordariomycetes</taxon>
        <taxon>Hypocreomycetidae</taxon>
        <taxon>Hypocreales</taxon>
        <taxon>Clavicipitaceae</taxon>
        <taxon>Pochonia</taxon>
    </lineage>
</organism>
<dbReference type="GO" id="GO:0030638">
    <property type="term" value="P:polyketide metabolic process"/>
    <property type="evidence" value="ECO:0007669"/>
    <property type="project" value="InterPro"/>
</dbReference>
<proteinExistence type="predicted"/>
<evidence type="ECO:0000313" key="2">
    <source>
        <dbReference type="EMBL" id="OAQ65257.1"/>
    </source>
</evidence>
<dbReference type="InterPro" id="IPR009959">
    <property type="entry name" value="Cyclase_SnoaL-like"/>
</dbReference>
<dbReference type="InterPro" id="IPR032710">
    <property type="entry name" value="NTF2-like_dom_sf"/>
</dbReference>
<feature type="region of interest" description="Disordered" evidence="1">
    <location>
        <begin position="1"/>
        <end position="46"/>
    </location>
</feature>
<dbReference type="AlphaFoldDB" id="A0A179FIQ8"/>
<comment type="caution">
    <text evidence="2">The sequence shown here is derived from an EMBL/GenBank/DDBJ whole genome shotgun (WGS) entry which is preliminary data.</text>
</comment>
<dbReference type="GeneID" id="28855793"/>
<evidence type="ECO:0000256" key="1">
    <source>
        <dbReference type="SAM" id="MobiDB-lite"/>
    </source>
</evidence>
<accession>A0A179FIQ8</accession>
<dbReference type="GO" id="GO:0016787">
    <property type="term" value="F:hydrolase activity"/>
    <property type="evidence" value="ECO:0007669"/>
    <property type="project" value="UniProtKB-KW"/>
</dbReference>
<dbReference type="Proteomes" id="UP000078397">
    <property type="component" value="Unassembled WGS sequence"/>
</dbReference>
<dbReference type="SUPFAM" id="SSF54427">
    <property type="entry name" value="NTF2-like"/>
    <property type="match status" value="1"/>
</dbReference>
<dbReference type="KEGG" id="pchm:VFPPC_14028"/>
<reference evidence="2 3" key="1">
    <citation type="journal article" date="2016" name="PLoS Pathog.">
        <title>Biosynthesis of antibiotic leucinostatins in bio-control fungus Purpureocillium lilacinum and their inhibition on phytophthora revealed by genome mining.</title>
        <authorList>
            <person name="Wang G."/>
            <person name="Liu Z."/>
            <person name="Lin R."/>
            <person name="Li E."/>
            <person name="Mao Z."/>
            <person name="Ling J."/>
            <person name="Yang Y."/>
            <person name="Yin W.B."/>
            <person name="Xie B."/>
        </authorList>
    </citation>
    <scope>NUCLEOTIDE SEQUENCE [LARGE SCALE GENOMIC DNA]</scope>
    <source>
        <strain evidence="2">170</strain>
    </source>
</reference>
<dbReference type="OrthoDB" id="5440at2759"/>
<sequence>MPDQPTFYDPTSPNEQAPPLPSAPLQQLTPQTVLQPPLSRRGTGPGLILLLPPNIDPSTRPEKPLDPEPVQKWAEEGFTVVGITGTSDMVPLITDAVDIIKTHENVNIKDKIGIIAYECPKDLSTSQLPPEIVCVAAFTEPTTVHLPTYFHTSTQDYNKTRNVTVSTYPNVKQHFVLPNSSSYDPPSANIAHTRNLVFLKKHIGGPEFDIEAIWEEHTYWEFERRSVAQTMATMVAEPYVNHVPTMTGGMGRKALTKFYRDHFIFCNPPDTALQPISRTVGQDRVVDEFIFSCTHTSHIPWLLPNIPPTNVKLAIPMLGVINVRGDRLYHEHIWWDQGTALRQAGLLPTHLPGPDGRMLRLPVAGVECARLLVDETDGKSNEMIEGEIGY</sequence>
<protein>
    <submittedName>
        <fullName evidence="2">Dienelactone hydrolase</fullName>
    </submittedName>
</protein>
<dbReference type="EMBL" id="LSBJ02000005">
    <property type="protein sequence ID" value="OAQ65257.1"/>
    <property type="molecule type" value="Genomic_DNA"/>
</dbReference>
<gene>
    <name evidence="2" type="ORF">VFPPC_14028</name>
</gene>
<feature type="compositionally biased region" description="Low complexity" evidence="1">
    <location>
        <begin position="23"/>
        <end position="38"/>
    </location>
</feature>
<dbReference type="RefSeq" id="XP_018142571.1">
    <property type="nucleotide sequence ID" value="XM_018291799.1"/>
</dbReference>
<dbReference type="PANTHER" id="PTHR38436">
    <property type="entry name" value="POLYKETIDE CYCLASE SNOAL-LIKE DOMAIN"/>
    <property type="match status" value="1"/>
</dbReference>
<name>A0A179FIQ8_METCM</name>
<evidence type="ECO:0000313" key="3">
    <source>
        <dbReference type="Proteomes" id="UP000078397"/>
    </source>
</evidence>
<dbReference type="STRING" id="1380566.A0A179FIQ8"/>
<keyword evidence="2" id="KW-0378">Hydrolase</keyword>
<dbReference type="Gene3D" id="3.10.450.50">
    <property type="match status" value="1"/>
</dbReference>
<keyword evidence="3" id="KW-1185">Reference proteome</keyword>
<dbReference type="PANTHER" id="PTHR38436:SF3">
    <property type="entry name" value="CARBOXYMETHYLENEBUTENOLIDASE-RELATED"/>
    <property type="match status" value="1"/>
</dbReference>